<keyword evidence="2" id="KW-1185">Reference proteome</keyword>
<dbReference type="VEuPathDB" id="CryptoDB:Vbra_19232"/>
<organism evidence="1 2">
    <name type="scientific">Vitrella brassicaformis (strain CCMP3155)</name>
    <dbReference type="NCBI Taxonomy" id="1169540"/>
    <lineage>
        <taxon>Eukaryota</taxon>
        <taxon>Sar</taxon>
        <taxon>Alveolata</taxon>
        <taxon>Colpodellida</taxon>
        <taxon>Vitrellaceae</taxon>
        <taxon>Vitrella</taxon>
    </lineage>
</organism>
<dbReference type="AlphaFoldDB" id="A0A0G4H1V9"/>
<dbReference type="PhylomeDB" id="A0A0G4H1V9"/>
<sequence length="165" mass="17750">MSDSEVHQQPSRSPFSRGRAPAFALSATKELAYGIHHGALSHDTAAQLLTQEKADPNRQYYNRRNICWASLLHLAAEKCVGEDGGAGADMDGTSSLGRLYMGATLGRHTTGLGAKPPASCRPALSCPPLTMIETLLRHGAKCGYSDALASWKRSRPWSAWRSSLA</sequence>
<reference evidence="1 2" key="1">
    <citation type="submission" date="2014-11" db="EMBL/GenBank/DDBJ databases">
        <authorList>
            <person name="Zhu J."/>
            <person name="Qi W."/>
            <person name="Song R."/>
        </authorList>
    </citation>
    <scope>NUCLEOTIDE SEQUENCE [LARGE SCALE GENOMIC DNA]</scope>
</reference>
<name>A0A0G4H1V9_VITBC</name>
<dbReference type="InParanoid" id="A0A0G4H1V9"/>
<proteinExistence type="predicted"/>
<evidence type="ECO:0000313" key="2">
    <source>
        <dbReference type="Proteomes" id="UP000041254"/>
    </source>
</evidence>
<dbReference type="EMBL" id="CDMY01000938">
    <property type="protein sequence ID" value="CEM37386.1"/>
    <property type="molecule type" value="Genomic_DNA"/>
</dbReference>
<gene>
    <name evidence="1" type="ORF">Vbra_19232</name>
</gene>
<dbReference type="Proteomes" id="UP000041254">
    <property type="component" value="Unassembled WGS sequence"/>
</dbReference>
<protein>
    <submittedName>
        <fullName evidence="1">Uncharacterized protein</fullName>
    </submittedName>
</protein>
<accession>A0A0G4H1V9</accession>
<evidence type="ECO:0000313" key="1">
    <source>
        <dbReference type="EMBL" id="CEM37386.1"/>
    </source>
</evidence>